<dbReference type="Proteomes" id="UP000002949">
    <property type="component" value="Unassembled WGS sequence"/>
</dbReference>
<sequence length="56" mass="6825">MRYWLQLGRDLGEDRLWLDRRGLANRRWDFGRWCSFGRREAKIARFALPLTLTLSQ</sequence>
<protein>
    <submittedName>
        <fullName evidence="1">Uncharacterized protein</fullName>
    </submittedName>
</protein>
<reference evidence="1 2" key="1">
    <citation type="journal article" date="2012" name="J. Bacteriol.">
        <title>Draft Genome Sequence of Plant Growth-Promoting Rhizobium Mesorhizobium amorphae, Isolated from Zinc-Lead Mine Tailings.</title>
        <authorList>
            <person name="Hao X."/>
            <person name="Lin Y."/>
            <person name="Johnstone L."/>
            <person name="Baltrus D.A."/>
            <person name="Miller S.J."/>
            <person name="Wei G."/>
            <person name="Rensing C."/>
        </authorList>
    </citation>
    <scope>NUCLEOTIDE SEQUENCE [LARGE SCALE GENOMIC DNA]</scope>
    <source>
        <strain evidence="1 2">CCNWGS0123</strain>
    </source>
</reference>
<proteinExistence type="predicted"/>
<gene>
    <name evidence="1" type="ORF">MEA186_15722</name>
</gene>
<dbReference type="EMBL" id="AGSN01000116">
    <property type="protein sequence ID" value="EHH11003.1"/>
    <property type="molecule type" value="Genomic_DNA"/>
</dbReference>
<organism evidence="1 2">
    <name type="scientific">Mesorhizobium amorphae CCNWGS0123</name>
    <dbReference type="NCBI Taxonomy" id="1082933"/>
    <lineage>
        <taxon>Bacteria</taxon>
        <taxon>Pseudomonadati</taxon>
        <taxon>Pseudomonadota</taxon>
        <taxon>Alphaproteobacteria</taxon>
        <taxon>Hyphomicrobiales</taxon>
        <taxon>Phyllobacteriaceae</taxon>
        <taxon>Mesorhizobium</taxon>
    </lineage>
</organism>
<evidence type="ECO:0000313" key="2">
    <source>
        <dbReference type="Proteomes" id="UP000002949"/>
    </source>
</evidence>
<dbReference type="AlphaFoldDB" id="G6YB20"/>
<evidence type="ECO:0000313" key="1">
    <source>
        <dbReference type="EMBL" id="EHH11003.1"/>
    </source>
</evidence>
<name>G6YB20_9HYPH</name>
<accession>G6YB20</accession>
<keyword evidence="2" id="KW-1185">Reference proteome</keyword>